<dbReference type="InterPro" id="IPR033455">
    <property type="entry name" value="AbiEi_3_N"/>
</dbReference>
<feature type="domain" description="Transcriptional regulator AbiEi antitoxin N-terminal" evidence="1">
    <location>
        <begin position="8"/>
        <end position="96"/>
    </location>
</feature>
<dbReference type="Pfam" id="PF17194">
    <property type="entry name" value="AbiEi_3_N"/>
    <property type="match status" value="1"/>
</dbReference>
<proteinExistence type="predicted"/>
<accession>A0A328BHK9</accession>
<dbReference type="Pfam" id="PF11459">
    <property type="entry name" value="AbiEi_3"/>
    <property type="match status" value="1"/>
</dbReference>
<dbReference type="AlphaFoldDB" id="A0A328BHK9"/>
<evidence type="ECO:0000313" key="2">
    <source>
        <dbReference type="EMBL" id="RAK66613.1"/>
    </source>
</evidence>
<dbReference type="Proteomes" id="UP000249524">
    <property type="component" value="Unassembled WGS sequence"/>
</dbReference>
<dbReference type="InterPro" id="IPR021561">
    <property type="entry name" value="AbiEi_3"/>
</dbReference>
<gene>
    <name evidence="2" type="ORF">DJ019_08925</name>
</gene>
<organism evidence="2 3">
    <name type="scientific">Phenylobacterium kunshanense</name>
    <dbReference type="NCBI Taxonomy" id="1445034"/>
    <lineage>
        <taxon>Bacteria</taxon>
        <taxon>Pseudomonadati</taxon>
        <taxon>Pseudomonadota</taxon>
        <taxon>Alphaproteobacteria</taxon>
        <taxon>Caulobacterales</taxon>
        <taxon>Caulobacteraceae</taxon>
        <taxon>Phenylobacterium</taxon>
    </lineage>
</organism>
<comment type="caution">
    <text evidence="2">The sequence shown here is derived from an EMBL/GenBank/DDBJ whole genome shotgun (WGS) entry which is preliminary data.</text>
</comment>
<evidence type="ECO:0000259" key="1">
    <source>
        <dbReference type="Pfam" id="PF17194"/>
    </source>
</evidence>
<protein>
    <recommendedName>
        <fullName evidence="1">Transcriptional regulator AbiEi antitoxin N-terminal domain-containing protein</fullName>
    </recommendedName>
</protein>
<keyword evidence="3" id="KW-1185">Reference proteome</keyword>
<dbReference type="EMBL" id="QFYS01000003">
    <property type="protein sequence ID" value="RAK66613.1"/>
    <property type="molecule type" value="Genomic_DNA"/>
</dbReference>
<evidence type="ECO:0000313" key="3">
    <source>
        <dbReference type="Proteomes" id="UP000249524"/>
    </source>
</evidence>
<dbReference type="OrthoDB" id="1550938at2"/>
<sequence length="281" mass="31299">MTKRGDGKLNQLMRELPQGLFVDASWMTAHDYSRSLRSQYVSGGWLEQPAYGVYRRPQIGVRWEQVVISLQTMLGKSLLVGGRTSLDLQGLGHYLAADLRDIHLYGPTPPPGWIDALGVAQRFRYHNSGRLFRDDPLAAGPVLVQDADALDRSVPPPLADSARKLPAGQGEWPLVVSTPERALLETIDGLPGKESFHQVDKLVEGLSTLSPRRMAALLRLCRSVKVKRLFFYFATRHGHAWLSRLDPKDFDLGSGKRVLVRGGRLDPQFQITLPEDLDADA</sequence>
<reference evidence="2 3" key="1">
    <citation type="submission" date="2018-05" db="EMBL/GenBank/DDBJ databases">
        <authorList>
            <person name="Lanie J.A."/>
            <person name="Ng W.-L."/>
            <person name="Kazmierczak K.M."/>
            <person name="Andrzejewski T.M."/>
            <person name="Davidsen T.M."/>
            <person name="Wayne K.J."/>
            <person name="Tettelin H."/>
            <person name="Glass J.I."/>
            <person name="Rusch D."/>
            <person name="Podicherti R."/>
            <person name="Tsui H.-C.T."/>
            <person name="Winkler M.E."/>
        </authorList>
    </citation>
    <scope>NUCLEOTIDE SEQUENCE [LARGE SCALE GENOMIC DNA]</scope>
    <source>
        <strain evidence="2 3">BUT-10</strain>
    </source>
</reference>
<name>A0A328BHK9_9CAUL</name>